<feature type="domain" description="DUF6534" evidence="3">
    <location>
        <begin position="156"/>
        <end position="242"/>
    </location>
</feature>
<evidence type="ECO:0000259" key="3">
    <source>
        <dbReference type="Pfam" id="PF20152"/>
    </source>
</evidence>
<dbReference type="AlphaFoldDB" id="A0AAD7AT82"/>
<reference evidence="4" key="1">
    <citation type="submission" date="2023-03" db="EMBL/GenBank/DDBJ databases">
        <title>Massive genome expansion in bonnet fungi (Mycena s.s.) driven by repeated elements and novel gene families across ecological guilds.</title>
        <authorList>
            <consortium name="Lawrence Berkeley National Laboratory"/>
            <person name="Harder C.B."/>
            <person name="Miyauchi S."/>
            <person name="Viragh M."/>
            <person name="Kuo A."/>
            <person name="Thoen E."/>
            <person name="Andreopoulos B."/>
            <person name="Lu D."/>
            <person name="Skrede I."/>
            <person name="Drula E."/>
            <person name="Henrissat B."/>
            <person name="Morin E."/>
            <person name="Kohler A."/>
            <person name="Barry K."/>
            <person name="LaButti K."/>
            <person name="Morin E."/>
            <person name="Salamov A."/>
            <person name="Lipzen A."/>
            <person name="Mereny Z."/>
            <person name="Hegedus B."/>
            <person name="Baldrian P."/>
            <person name="Stursova M."/>
            <person name="Weitz H."/>
            <person name="Taylor A."/>
            <person name="Grigoriev I.V."/>
            <person name="Nagy L.G."/>
            <person name="Martin F."/>
            <person name="Kauserud H."/>
        </authorList>
    </citation>
    <scope>NUCLEOTIDE SEQUENCE</scope>
    <source>
        <strain evidence="4">CBHHK002</strain>
    </source>
</reference>
<feature type="transmembrane region" description="Helical" evidence="2">
    <location>
        <begin position="217"/>
        <end position="239"/>
    </location>
</feature>
<feature type="transmembrane region" description="Helical" evidence="2">
    <location>
        <begin position="47"/>
        <end position="66"/>
    </location>
</feature>
<comment type="caution">
    <text evidence="4">The sequence shown here is derived from an EMBL/GenBank/DDBJ whole genome shotgun (WGS) entry which is preliminary data.</text>
</comment>
<keyword evidence="2" id="KW-0812">Transmembrane</keyword>
<keyword evidence="2" id="KW-1133">Transmembrane helix</keyword>
<protein>
    <recommendedName>
        <fullName evidence="3">DUF6534 domain-containing protein</fullName>
    </recommendedName>
</protein>
<name>A0AAD7AT82_9AGAR</name>
<evidence type="ECO:0000313" key="4">
    <source>
        <dbReference type="EMBL" id="KAJ7367359.1"/>
    </source>
</evidence>
<feature type="transmembrane region" description="Helical" evidence="2">
    <location>
        <begin position="78"/>
        <end position="97"/>
    </location>
</feature>
<dbReference type="InterPro" id="IPR045339">
    <property type="entry name" value="DUF6534"/>
</dbReference>
<dbReference type="EMBL" id="JARIHO010000002">
    <property type="protein sequence ID" value="KAJ7367359.1"/>
    <property type="molecule type" value="Genomic_DNA"/>
</dbReference>
<keyword evidence="5" id="KW-1185">Reference proteome</keyword>
<feature type="compositionally biased region" description="Polar residues" evidence="1">
    <location>
        <begin position="314"/>
        <end position="326"/>
    </location>
</feature>
<sequence length="334" mass="36713">MGAHNSRLALSCLLAGSWLNTVFFTLEVILCFLYVRRWKLSPVFSYGFALFLVNDSLGTLCVYANMYLTVTLVPAPQWPVPVLLLSTALSALIEQFYMVHRYWIVTKNTVWSAFLLLLSVTHVAIAISSVSLGGPYKEYFVHNGLTMTTIAAIICTVADVLISLSMVWSLSGFEPVSQSTRQLIRSVAMNALATGIVVATVTALAMISLIVKSLNRNIFSLFFVIMGRVYSLTILMNFYQRHKQQQLVATSVHVTGASGPGSGSQFVVESFGFFPTTRGTNEAQSTRRSRETSSSSKSELPPSPRPSRLPALYTPTSRSEAGSDNHTTLRRFGP</sequence>
<feature type="transmembrane region" description="Helical" evidence="2">
    <location>
        <begin position="109"/>
        <end position="130"/>
    </location>
</feature>
<dbReference type="Pfam" id="PF20152">
    <property type="entry name" value="DUF6534"/>
    <property type="match status" value="1"/>
</dbReference>
<organism evidence="4 5">
    <name type="scientific">Mycena albidolilacea</name>
    <dbReference type="NCBI Taxonomy" id="1033008"/>
    <lineage>
        <taxon>Eukaryota</taxon>
        <taxon>Fungi</taxon>
        <taxon>Dikarya</taxon>
        <taxon>Basidiomycota</taxon>
        <taxon>Agaricomycotina</taxon>
        <taxon>Agaricomycetes</taxon>
        <taxon>Agaricomycetidae</taxon>
        <taxon>Agaricales</taxon>
        <taxon>Marasmiineae</taxon>
        <taxon>Mycenaceae</taxon>
        <taxon>Mycena</taxon>
    </lineage>
</organism>
<proteinExistence type="predicted"/>
<feature type="transmembrane region" description="Helical" evidence="2">
    <location>
        <begin position="150"/>
        <end position="170"/>
    </location>
</feature>
<feature type="transmembrane region" description="Helical" evidence="2">
    <location>
        <begin position="191"/>
        <end position="211"/>
    </location>
</feature>
<evidence type="ECO:0000313" key="5">
    <source>
        <dbReference type="Proteomes" id="UP001218218"/>
    </source>
</evidence>
<feature type="region of interest" description="Disordered" evidence="1">
    <location>
        <begin position="277"/>
        <end position="334"/>
    </location>
</feature>
<evidence type="ECO:0000256" key="2">
    <source>
        <dbReference type="SAM" id="Phobius"/>
    </source>
</evidence>
<accession>A0AAD7AT82</accession>
<evidence type="ECO:0000256" key="1">
    <source>
        <dbReference type="SAM" id="MobiDB-lite"/>
    </source>
</evidence>
<dbReference type="Proteomes" id="UP001218218">
    <property type="component" value="Unassembled WGS sequence"/>
</dbReference>
<keyword evidence="2" id="KW-0472">Membrane</keyword>
<gene>
    <name evidence="4" type="ORF">DFH08DRAFT_837270</name>
</gene>
<feature type="transmembrane region" description="Helical" evidence="2">
    <location>
        <begin position="15"/>
        <end position="35"/>
    </location>
</feature>